<protein>
    <submittedName>
        <fullName evidence="8">LMBR1-like membrane protein</fullName>
    </submittedName>
</protein>
<dbReference type="PANTHER" id="PTHR21355:SF0">
    <property type="entry name" value="G-PROTEIN COUPLED RECEPTOR-ASSOCIATED PROTEIN LMBRD2"/>
    <property type="match status" value="1"/>
</dbReference>
<evidence type="ECO:0000313" key="9">
    <source>
        <dbReference type="Proteomes" id="UP000006671"/>
    </source>
</evidence>
<feature type="transmembrane region" description="Helical" evidence="7">
    <location>
        <begin position="422"/>
        <end position="440"/>
    </location>
</feature>
<keyword evidence="3 7" id="KW-0812">Transmembrane</keyword>
<evidence type="ECO:0000313" key="8">
    <source>
        <dbReference type="EMBL" id="EFC40601.1"/>
    </source>
</evidence>
<evidence type="ECO:0000256" key="1">
    <source>
        <dbReference type="ARBA" id="ARBA00004141"/>
    </source>
</evidence>
<dbReference type="VEuPathDB" id="AmoebaDB:NAEGRDRAFT_80975"/>
<dbReference type="InterPro" id="IPR006876">
    <property type="entry name" value="LMBR1-like_membr_prot"/>
</dbReference>
<dbReference type="InterPro" id="IPR051584">
    <property type="entry name" value="GPCR-associated_LMBR1"/>
</dbReference>
<feature type="transmembrane region" description="Helical" evidence="7">
    <location>
        <begin position="555"/>
        <end position="582"/>
    </location>
</feature>
<evidence type="ECO:0000256" key="7">
    <source>
        <dbReference type="SAM" id="Phobius"/>
    </source>
</evidence>
<gene>
    <name evidence="8" type="ORF">NAEGRDRAFT_80975</name>
</gene>
<feature type="transmembrane region" description="Helical" evidence="7">
    <location>
        <begin position="97"/>
        <end position="121"/>
    </location>
</feature>
<dbReference type="AlphaFoldDB" id="D2VRG6"/>
<reference evidence="8 9" key="1">
    <citation type="journal article" date="2010" name="Cell">
        <title>The genome of Naegleria gruberi illuminates early eukaryotic versatility.</title>
        <authorList>
            <person name="Fritz-Laylin L.K."/>
            <person name="Prochnik S.E."/>
            <person name="Ginger M.L."/>
            <person name="Dacks J.B."/>
            <person name="Carpenter M.L."/>
            <person name="Field M.C."/>
            <person name="Kuo A."/>
            <person name="Paredez A."/>
            <person name="Chapman J."/>
            <person name="Pham J."/>
            <person name="Shu S."/>
            <person name="Neupane R."/>
            <person name="Cipriano M."/>
            <person name="Mancuso J."/>
            <person name="Tu H."/>
            <person name="Salamov A."/>
            <person name="Lindquist E."/>
            <person name="Shapiro H."/>
            <person name="Lucas S."/>
            <person name="Grigoriev I.V."/>
            <person name="Cande W.Z."/>
            <person name="Fulton C."/>
            <person name="Rokhsar D.S."/>
            <person name="Dawson S.C."/>
        </authorList>
    </citation>
    <scope>NUCLEOTIDE SEQUENCE [LARGE SCALE GENOMIC DNA]</scope>
    <source>
        <strain evidence="8 9">NEG-M</strain>
    </source>
</reference>
<keyword evidence="4 7" id="KW-1133">Transmembrane helix</keyword>
<dbReference type="GeneID" id="8854649"/>
<accession>D2VRG6</accession>
<evidence type="ECO:0000256" key="6">
    <source>
        <dbReference type="SAM" id="MobiDB-lite"/>
    </source>
</evidence>
<evidence type="ECO:0000256" key="5">
    <source>
        <dbReference type="ARBA" id="ARBA00023136"/>
    </source>
</evidence>
<dbReference type="OrthoDB" id="203099at2759"/>
<feature type="transmembrane region" description="Helical" evidence="7">
    <location>
        <begin position="64"/>
        <end position="85"/>
    </location>
</feature>
<dbReference type="OMA" id="VLYLIWE"/>
<dbReference type="Proteomes" id="UP000006671">
    <property type="component" value="Unassembled WGS sequence"/>
</dbReference>
<proteinExistence type="inferred from homology"/>
<keyword evidence="9" id="KW-1185">Reference proteome</keyword>
<evidence type="ECO:0000256" key="2">
    <source>
        <dbReference type="ARBA" id="ARBA00010487"/>
    </source>
</evidence>
<feature type="transmembrane region" description="Helical" evidence="7">
    <location>
        <begin position="182"/>
        <end position="207"/>
    </location>
</feature>
<feature type="compositionally biased region" description="Acidic residues" evidence="6">
    <location>
        <begin position="718"/>
        <end position="728"/>
    </location>
</feature>
<feature type="transmembrane region" description="Helical" evidence="7">
    <location>
        <begin position="469"/>
        <end position="491"/>
    </location>
</feature>
<dbReference type="GO" id="GO:0016020">
    <property type="term" value="C:membrane"/>
    <property type="evidence" value="ECO:0007669"/>
    <property type="project" value="UniProtKB-SubCell"/>
</dbReference>
<keyword evidence="5 7" id="KW-0472">Membrane</keyword>
<dbReference type="eggNOG" id="KOG2296">
    <property type="taxonomic scope" value="Eukaryota"/>
</dbReference>
<dbReference type="InParanoid" id="D2VRG6"/>
<feature type="transmembrane region" description="Helical" evidence="7">
    <location>
        <begin position="219"/>
        <end position="246"/>
    </location>
</feature>
<feature type="region of interest" description="Disordered" evidence="6">
    <location>
        <begin position="651"/>
        <end position="677"/>
    </location>
</feature>
<feature type="region of interest" description="Disordered" evidence="6">
    <location>
        <begin position="691"/>
        <end position="755"/>
    </location>
</feature>
<dbReference type="KEGG" id="ngr:NAEGRDRAFT_80975"/>
<dbReference type="Pfam" id="PF04791">
    <property type="entry name" value="LMBR1"/>
    <property type="match status" value="1"/>
</dbReference>
<feature type="transmembrane region" description="Helical" evidence="7">
    <location>
        <begin position="141"/>
        <end position="161"/>
    </location>
</feature>
<feature type="compositionally biased region" description="Basic and acidic residues" evidence="6">
    <location>
        <begin position="691"/>
        <end position="706"/>
    </location>
</feature>
<dbReference type="EMBL" id="GG738891">
    <property type="protein sequence ID" value="EFC40601.1"/>
    <property type="molecule type" value="Genomic_DNA"/>
</dbReference>
<comment type="subcellular location">
    <subcellularLocation>
        <location evidence="1">Membrane</location>
        <topology evidence="1">Multi-pass membrane protein</topology>
    </subcellularLocation>
</comment>
<name>D2VRG6_NAEGR</name>
<evidence type="ECO:0000256" key="3">
    <source>
        <dbReference type="ARBA" id="ARBA00022692"/>
    </source>
</evidence>
<evidence type="ECO:0000256" key="4">
    <source>
        <dbReference type="ARBA" id="ARBA00022989"/>
    </source>
</evidence>
<organism evidence="9">
    <name type="scientific">Naegleria gruberi</name>
    <name type="common">Amoeba</name>
    <dbReference type="NCBI Taxonomy" id="5762"/>
    <lineage>
        <taxon>Eukaryota</taxon>
        <taxon>Discoba</taxon>
        <taxon>Heterolobosea</taxon>
        <taxon>Tetramitia</taxon>
        <taxon>Eutetramitia</taxon>
        <taxon>Vahlkampfiidae</taxon>
        <taxon>Naegleria</taxon>
    </lineage>
</organism>
<dbReference type="PANTHER" id="PTHR21355">
    <property type="entry name" value="G-PROTEIN COUPLED RECEPTOR-ASSOCIATED PROTEIN LMBRD2"/>
    <property type="match status" value="1"/>
</dbReference>
<sequence>MNELVGATAALLYPITPTTTSSAGNVALDDDHYNLFSESVNFVLMNISNNSTNGTVTETQPIDLFFSLSLGLTVVCGLLFSYLILRHYTKHSPLSWFLYIPLVLTFSLLFTSVCMVCIDLAAARSVDMSSAKTDANRALEIAWRVIYWTCFVLAQVLLPLFKGYQFTGEFKGIFKLLKSIVMNLLTISVMLGIGVAGLAGFLIYIAVVDDIKNVTFNMLLGLALSLSNLVGLSLLITLLGYGIVVLPRTLWEISNDQRQLRMYEFKTVGLLENLNDTEDEVIELISVCKKLHSTVPENHKERKNVLRMMKTVDKVIEDHPQLQNARLRDRFEPGLLPAVETLTRWQLVNIHKNLVNAILEFSINQYQWKHLQIQAFILQDIVDSKSNGSRKIDSPFRRWRFSFVQKMLQFPEWLFRKFIRPWFLKLVAVVYVLFSLILLWCQFTPLFKNVTTVKLSVLEMLISSIGDRFVVQFVALGIISVILATVLVALFNVRVMEYFRLIPGHTDSYSLFYTAQLLCRVIPSMMFNFLQLIGVSKNDGVAYFNIYGELRMDGLLKFGVIGGFIVDYLPLGIFLVVFVAAFRILERLGTLINIERFKYSGTEKVTDERVLEGREILARVRERKLKHIEKAKEENRDGSFSITKLFDKLDEHDVGSGSSKKKSSKRKQNEDDDDSDTIKFSDKFLEDIDQFAEKPSERHYQSGSKKEKSKPRGFSRMDDEEVSMDDDIPLNSYRPHDDLINKIRSNRSKKFESVL</sequence>
<comment type="similarity">
    <text evidence="2">Belongs to the LIMR family.</text>
</comment>
<dbReference type="RefSeq" id="XP_002673345.1">
    <property type="nucleotide sequence ID" value="XM_002673299.1"/>
</dbReference>